<dbReference type="EMBL" id="ASRV01000142">
    <property type="protein sequence ID" value="EOR24745.1"/>
    <property type="molecule type" value="Genomic_DNA"/>
</dbReference>
<gene>
    <name evidence="2" type="ORF">A500_11919</name>
</gene>
<evidence type="ECO:0000256" key="1">
    <source>
        <dbReference type="SAM" id="Phobius"/>
    </source>
</evidence>
<keyword evidence="1" id="KW-1133">Transmembrane helix</keyword>
<name>R9C6X8_9CLOT</name>
<keyword evidence="3" id="KW-1185">Reference proteome</keyword>
<keyword evidence="1" id="KW-0472">Membrane</keyword>
<dbReference type="InterPro" id="IPR006750">
    <property type="entry name" value="YdcZ"/>
</dbReference>
<dbReference type="PANTHER" id="PTHR34821:SF2">
    <property type="entry name" value="INNER MEMBRANE PROTEIN YDCZ"/>
    <property type="match status" value="1"/>
</dbReference>
<comment type="caution">
    <text evidence="2">The sequence shown here is derived from an EMBL/GenBank/DDBJ whole genome shotgun (WGS) entry which is preliminary data.</text>
</comment>
<dbReference type="Proteomes" id="UP000013988">
    <property type="component" value="Unassembled WGS sequence"/>
</dbReference>
<evidence type="ECO:0000313" key="3">
    <source>
        <dbReference type="Proteomes" id="UP000013988"/>
    </source>
</evidence>
<sequence>MLYILLAILSGVSVVISRIINSKLAEEIGTFQGTFFNYLTGLITSTIFLLITKDYINIPPIHELNLPIYSYLGGSIGILVVVLSNYTTPKVSSFSLTLLVL</sequence>
<keyword evidence="1" id="KW-0812">Transmembrane</keyword>
<proteinExistence type="predicted"/>
<dbReference type="PATRIC" id="fig|1202534.3.peg.2363"/>
<dbReference type="GO" id="GO:0005886">
    <property type="term" value="C:plasma membrane"/>
    <property type="evidence" value="ECO:0007669"/>
    <property type="project" value="TreeGrafter"/>
</dbReference>
<accession>R9C6X8</accession>
<evidence type="ECO:0008006" key="4">
    <source>
        <dbReference type="Google" id="ProtNLM"/>
    </source>
</evidence>
<feature type="transmembrane region" description="Helical" evidence="1">
    <location>
        <begin position="35"/>
        <end position="56"/>
    </location>
</feature>
<dbReference type="RefSeq" id="WP_016207711.1">
    <property type="nucleotide sequence ID" value="NZ_ASRV01000142.1"/>
</dbReference>
<reference evidence="2 3" key="1">
    <citation type="submission" date="2013-03" db="EMBL/GenBank/DDBJ databases">
        <title>Whole genome shotgun sequencing of Clostridium sartagoforme AAU1.</title>
        <authorList>
            <person name="Joshi C.G."/>
            <person name="Duggirala S.M."/>
            <person name="Nathani N.M."/>
            <person name="Bhatt V.D."/>
            <person name="Patel A.K."/>
            <person name="Pandya P.R."/>
            <person name="KaPatel J.A."/>
        </authorList>
    </citation>
    <scope>NUCLEOTIDE SEQUENCE [LARGE SCALE GENOMIC DNA]</scope>
    <source>
        <strain evidence="2 3">AAU1</strain>
    </source>
</reference>
<protein>
    <recommendedName>
        <fullName evidence="4">EamA domain-containing protein</fullName>
    </recommendedName>
</protein>
<dbReference type="AlphaFoldDB" id="R9C6X8"/>
<evidence type="ECO:0000313" key="2">
    <source>
        <dbReference type="EMBL" id="EOR24745.1"/>
    </source>
</evidence>
<feature type="transmembrane region" description="Helical" evidence="1">
    <location>
        <begin position="68"/>
        <end position="86"/>
    </location>
</feature>
<organism evidence="2 3">
    <name type="scientific">Clostridium sartagoforme AAU1</name>
    <dbReference type="NCBI Taxonomy" id="1202534"/>
    <lineage>
        <taxon>Bacteria</taxon>
        <taxon>Bacillati</taxon>
        <taxon>Bacillota</taxon>
        <taxon>Clostridia</taxon>
        <taxon>Eubacteriales</taxon>
        <taxon>Clostridiaceae</taxon>
        <taxon>Clostridium</taxon>
    </lineage>
</organism>
<dbReference type="PANTHER" id="PTHR34821">
    <property type="entry name" value="INNER MEMBRANE PROTEIN YDCZ"/>
    <property type="match status" value="1"/>
</dbReference>
<dbReference type="Pfam" id="PF04657">
    <property type="entry name" value="DMT_YdcZ"/>
    <property type="match status" value="1"/>
</dbReference>